<comment type="caution">
    <text evidence="2">The sequence shown here is derived from an EMBL/GenBank/DDBJ whole genome shotgun (WGS) entry which is preliminary data.</text>
</comment>
<keyword evidence="1" id="KW-0812">Transmembrane</keyword>
<dbReference type="AlphaFoldDB" id="A0A9D2EE49"/>
<dbReference type="InterPro" id="IPR025327">
    <property type="entry name" value="DUF4233"/>
</dbReference>
<evidence type="ECO:0000313" key="2">
    <source>
        <dbReference type="EMBL" id="HIZ36118.1"/>
    </source>
</evidence>
<sequence>MFGTTVLWGEVFVIFFALLVAYGLRVADPTVLGVLGGVGMVSCAVAARLQRTRAGIVIGSAVQVLLLLGGFLVPTMFVVGAVFAIVWALGVWLGLKIDRERAERDASGTTSSPATEGDR</sequence>
<keyword evidence="1" id="KW-0472">Membrane</keyword>
<reference evidence="2" key="1">
    <citation type="journal article" date="2021" name="PeerJ">
        <title>Extensive microbial diversity within the chicken gut microbiome revealed by metagenomics and culture.</title>
        <authorList>
            <person name="Gilroy R."/>
            <person name="Ravi A."/>
            <person name="Getino M."/>
            <person name="Pursley I."/>
            <person name="Horton D.L."/>
            <person name="Alikhan N.F."/>
            <person name="Baker D."/>
            <person name="Gharbi K."/>
            <person name="Hall N."/>
            <person name="Watson M."/>
            <person name="Adriaenssens E.M."/>
            <person name="Foster-Nyarko E."/>
            <person name="Jarju S."/>
            <person name="Secka A."/>
            <person name="Antonio M."/>
            <person name="Oren A."/>
            <person name="Chaudhuri R.R."/>
            <person name="La Ragione R."/>
            <person name="Hildebrand F."/>
            <person name="Pallen M.J."/>
        </authorList>
    </citation>
    <scope>NUCLEOTIDE SEQUENCE</scope>
    <source>
        <strain evidence="2">ChiGjej4B4-7305</strain>
    </source>
</reference>
<feature type="transmembrane region" description="Helical" evidence="1">
    <location>
        <begin position="7"/>
        <end position="24"/>
    </location>
</feature>
<evidence type="ECO:0000256" key="1">
    <source>
        <dbReference type="SAM" id="Phobius"/>
    </source>
</evidence>
<feature type="transmembrane region" description="Helical" evidence="1">
    <location>
        <begin position="54"/>
        <end position="71"/>
    </location>
</feature>
<dbReference type="Proteomes" id="UP000824037">
    <property type="component" value="Unassembled WGS sequence"/>
</dbReference>
<protein>
    <submittedName>
        <fullName evidence="2">DUF4233 domain-containing protein</fullName>
    </submittedName>
</protein>
<reference evidence="2" key="2">
    <citation type="submission" date="2021-04" db="EMBL/GenBank/DDBJ databases">
        <authorList>
            <person name="Gilroy R."/>
        </authorList>
    </citation>
    <scope>NUCLEOTIDE SEQUENCE</scope>
    <source>
        <strain evidence="2">ChiGjej4B4-7305</strain>
    </source>
</reference>
<name>A0A9D2EE49_9MICO</name>
<feature type="transmembrane region" description="Helical" evidence="1">
    <location>
        <begin position="77"/>
        <end position="95"/>
    </location>
</feature>
<dbReference type="EMBL" id="DXBY01000169">
    <property type="protein sequence ID" value="HIZ36118.1"/>
    <property type="molecule type" value="Genomic_DNA"/>
</dbReference>
<feature type="transmembrane region" description="Helical" evidence="1">
    <location>
        <begin position="30"/>
        <end position="47"/>
    </location>
</feature>
<dbReference type="Pfam" id="PF14017">
    <property type="entry name" value="DUF4233"/>
    <property type="match status" value="1"/>
</dbReference>
<keyword evidence="1" id="KW-1133">Transmembrane helix</keyword>
<evidence type="ECO:0000313" key="3">
    <source>
        <dbReference type="Proteomes" id="UP000824037"/>
    </source>
</evidence>
<accession>A0A9D2EE49</accession>
<gene>
    <name evidence="2" type="ORF">H9815_10095</name>
</gene>
<proteinExistence type="predicted"/>
<organism evidence="2 3">
    <name type="scientific">Candidatus Ruania gallistercoris</name>
    <dbReference type="NCBI Taxonomy" id="2838746"/>
    <lineage>
        <taxon>Bacteria</taxon>
        <taxon>Bacillati</taxon>
        <taxon>Actinomycetota</taxon>
        <taxon>Actinomycetes</taxon>
        <taxon>Micrococcales</taxon>
        <taxon>Ruaniaceae</taxon>
        <taxon>Ruania</taxon>
    </lineage>
</organism>